<dbReference type="Proteomes" id="UP000204048">
    <property type="component" value="Segment"/>
</dbReference>
<protein>
    <submittedName>
        <fullName evidence="1">Uncharacterized protein</fullName>
    </submittedName>
</protein>
<dbReference type="KEGG" id="vg:15010763"/>
<name>M4SMG0_9CAUD</name>
<dbReference type="EMBL" id="JF974296">
    <property type="protein sequence ID" value="AGH57552.1"/>
    <property type="molecule type" value="Genomic_DNA"/>
</dbReference>
<evidence type="ECO:0000313" key="2">
    <source>
        <dbReference type="Proteomes" id="UP000204048"/>
    </source>
</evidence>
<organism evidence="1 2">
    <name type="scientific">Pseudoalteromonas phage pYD6-A</name>
    <dbReference type="NCBI Taxonomy" id="754052"/>
    <lineage>
        <taxon>Viruses</taxon>
        <taxon>Duplodnaviria</taxon>
        <taxon>Heunggongvirae</taxon>
        <taxon>Uroviricota</taxon>
        <taxon>Caudoviricetes</taxon>
        <taxon>Schitoviridae</taxon>
        <taxon>Fuhrmanvirinae</taxon>
        <taxon>Matsuvirus</taxon>
        <taxon>Matsuvirus pYD6A</taxon>
    </lineage>
</organism>
<evidence type="ECO:0000313" key="1">
    <source>
        <dbReference type="EMBL" id="AGH57552.1"/>
    </source>
</evidence>
<dbReference type="GeneID" id="15010763"/>
<reference evidence="1 2" key="1">
    <citation type="submission" date="2010-11" db="EMBL/GenBank/DDBJ databases">
        <title>The Genome Sequence of Pseudoalteromonas phage pYD6-A.</title>
        <authorList>
            <consortium name="The Broad Institute Genome Sequencing Platform"/>
            <person name="Henn M.R."/>
            <person name="Wolf A."/>
            <person name="Jost G."/>
            <person name="Levin J."/>
            <person name="Malboeuf C."/>
            <person name="Casali M."/>
            <person name="Russ C."/>
            <person name="Lennon N."/>
            <person name="Chapman S.B."/>
            <person name="Erlich R."/>
            <person name="Young S.K."/>
            <person name="Yandava C."/>
            <person name="Zeng Q."/>
            <person name="Alvarado L."/>
            <person name="Anderson S."/>
            <person name="Berlin A."/>
            <person name="Chen Z."/>
            <person name="Freedman E."/>
            <person name="Gellesch M."/>
            <person name="Goldberg J."/>
            <person name="Green L."/>
            <person name="Griggs A."/>
            <person name="Gujja S."/>
            <person name="Heilman E.R."/>
            <person name="Heiman D."/>
            <person name="Hollinger A."/>
            <person name="Howarth C."/>
            <person name="Larson L."/>
            <person name="Mehta T."/>
            <person name="Pearson M."/>
            <person name="Roberts A."/>
            <person name="Ryan E."/>
            <person name="Saif S."/>
            <person name="Shea T."/>
            <person name="Shenoy N."/>
            <person name="Sisk P."/>
            <person name="Stolte C."/>
            <person name="Sykes S."/>
            <person name="White J."/>
            <person name="Haas B."/>
            <person name="Nusbaum C."/>
            <person name="Birren B."/>
        </authorList>
    </citation>
    <scope>NUCLEOTIDE SEQUENCE [LARGE SCALE GENOMIC DNA]</scope>
    <source>
        <strain evidence="2">pYD6-A</strain>
    </source>
</reference>
<accession>M4SMG0</accession>
<dbReference type="RefSeq" id="YP_007674230.1">
    <property type="nucleotide sequence ID" value="NC_020849.1"/>
</dbReference>
<gene>
    <name evidence="1" type="ORF">PYDG_00020</name>
</gene>
<sequence length="93" mass="11319">MFKLYLEPENEFNRQYHITNEHDSMICAACDEDFMDGWLDKFEAGLMGDDWNPKEKVTEFNYEYLGDFNTRQEVQSFIRMHALMFNIEFKLRE</sequence>
<keyword evidence="2" id="KW-1185">Reference proteome</keyword>
<proteinExistence type="predicted"/>